<evidence type="ECO:0000313" key="2">
    <source>
        <dbReference type="EMBL" id="AEQ16605.1"/>
    </source>
</evidence>
<dbReference type="AlphaFoldDB" id="G5DYL5"/>
<dbReference type="InterPro" id="IPR036985">
    <property type="entry name" value="Transglutaminase-like_sf"/>
</dbReference>
<dbReference type="Gene3D" id="3.90.260.10">
    <property type="entry name" value="Transglutaminase-like"/>
    <property type="match status" value="1"/>
</dbReference>
<dbReference type="GO" id="GO:0005739">
    <property type="term" value="C:mitochondrion"/>
    <property type="evidence" value="ECO:0007669"/>
    <property type="project" value="TreeGrafter"/>
</dbReference>
<dbReference type="Gene3D" id="2.60.40.10">
    <property type="entry name" value="Immunoglobulins"/>
    <property type="match status" value="1"/>
</dbReference>
<evidence type="ECO:0000259" key="1">
    <source>
        <dbReference type="Pfam" id="PF00927"/>
    </source>
</evidence>
<accession>G5DYL5</accession>
<dbReference type="SUPFAM" id="SSF54001">
    <property type="entry name" value="Cysteine proteinases"/>
    <property type="match status" value="1"/>
</dbReference>
<feature type="domain" description="Transglutaminase C-terminal" evidence="1">
    <location>
        <begin position="44"/>
        <end position="98"/>
    </location>
</feature>
<dbReference type="GO" id="GO:0003810">
    <property type="term" value="F:protein-glutamine gamma-glutamyltransferase activity"/>
    <property type="evidence" value="ECO:0007669"/>
    <property type="project" value="InterPro"/>
</dbReference>
<dbReference type="PANTHER" id="PTHR11590">
    <property type="entry name" value="PROTEIN-GLUTAMINE GAMMA-GLUTAMYLTRANSFERASE"/>
    <property type="match status" value="1"/>
</dbReference>
<name>G5DYL5_9PIPI</name>
<sequence>KDDREDITHNYKYPEGSEDERRVFQKANKLTEQTTDEITDPGITIKLKGSDGMNKGCDFDVYAVISNNTEVERQCRLMFCARTSSYNGQVGAECGKKDLLN</sequence>
<feature type="non-terminal residue" evidence="2">
    <location>
        <position position="101"/>
    </location>
</feature>
<organism evidence="2">
    <name type="scientific">Pipa carvalhoi</name>
    <name type="common">Carvalho's Surinam toad</name>
    <dbReference type="NCBI Taxonomy" id="191480"/>
    <lineage>
        <taxon>Eukaryota</taxon>
        <taxon>Metazoa</taxon>
        <taxon>Chordata</taxon>
        <taxon>Craniata</taxon>
        <taxon>Vertebrata</taxon>
        <taxon>Euteleostomi</taxon>
        <taxon>Amphibia</taxon>
        <taxon>Batrachia</taxon>
        <taxon>Anura</taxon>
        <taxon>Pipoidea</taxon>
        <taxon>Pipidae</taxon>
        <taxon>Pipinae</taxon>
        <taxon>Pipa</taxon>
    </lineage>
</organism>
<reference evidence="2" key="1">
    <citation type="submission" date="2011-09" db="EMBL/GenBank/DDBJ databases">
        <title>The odds of duplicate gene persistence after polyploidization.</title>
        <authorList>
            <person name="Chain F.J.J."/>
            <person name="Evans B.J."/>
            <person name="Dushoff J."/>
        </authorList>
    </citation>
    <scope>NUCLEOTIDE SEQUENCE</scope>
    <source>
        <tissue evidence="2">Liver</tissue>
    </source>
</reference>
<dbReference type="InterPro" id="IPR036238">
    <property type="entry name" value="Transglutaminase_C_sf"/>
</dbReference>
<dbReference type="InterPro" id="IPR038765">
    <property type="entry name" value="Papain-like_cys_pep_sf"/>
</dbReference>
<dbReference type="SUPFAM" id="SSF49309">
    <property type="entry name" value="Transglutaminase, two C-terminal domains"/>
    <property type="match status" value="1"/>
</dbReference>
<proteinExistence type="evidence at transcript level"/>
<dbReference type="InterPro" id="IPR008958">
    <property type="entry name" value="Transglutaminase_C"/>
</dbReference>
<dbReference type="InterPro" id="IPR050779">
    <property type="entry name" value="Transglutaminase"/>
</dbReference>
<dbReference type="PANTHER" id="PTHR11590:SF6">
    <property type="entry name" value="PROTEIN-GLUTAMINE GAMMA-GLUTAMYLTRANSFERASE 2"/>
    <property type="match status" value="1"/>
</dbReference>
<protein>
    <submittedName>
        <fullName evidence="2">Putative tgm2-prov protein</fullName>
    </submittedName>
</protein>
<dbReference type="EMBL" id="JP286229">
    <property type="protein sequence ID" value="AEQ16605.1"/>
    <property type="molecule type" value="mRNA"/>
</dbReference>
<feature type="non-terminal residue" evidence="2">
    <location>
        <position position="1"/>
    </location>
</feature>
<dbReference type="InterPro" id="IPR013783">
    <property type="entry name" value="Ig-like_fold"/>
</dbReference>
<dbReference type="Pfam" id="PF00927">
    <property type="entry name" value="Transglut_C"/>
    <property type="match status" value="1"/>
</dbReference>